<dbReference type="PRINTS" id="PR01084">
    <property type="entry name" value="NAHEXCHNGR"/>
</dbReference>
<evidence type="ECO:0000256" key="1">
    <source>
        <dbReference type="ARBA" id="ARBA00004195"/>
    </source>
</evidence>
<evidence type="ECO:0000256" key="4">
    <source>
        <dbReference type="ARBA" id="ARBA00022449"/>
    </source>
</evidence>
<feature type="transmembrane region" description="Helical" evidence="15">
    <location>
        <begin position="475"/>
        <end position="499"/>
    </location>
</feature>
<dbReference type="InterPro" id="IPR006153">
    <property type="entry name" value="Cation/H_exchanger_TM"/>
</dbReference>
<accession>A0A6I8T551</accession>
<dbReference type="GO" id="GO:0098719">
    <property type="term" value="P:sodium ion import across plasma membrane"/>
    <property type="evidence" value="ECO:0007669"/>
    <property type="project" value="TreeGrafter"/>
</dbReference>
<feature type="transmembrane region" description="Helical" evidence="15">
    <location>
        <begin position="311"/>
        <end position="328"/>
    </location>
</feature>
<feature type="region of interest" description="Disordered" evidence="14">
    <location>
        <begin position="932"/>
        <end position="974"/>
    </location>
</feature>
<name>A0A6I8T551_AEDAE</name>
<dbReference type="PANTHER" id="PTHR10110:SF98">
    <property type="entry name" value="SODIUM_HYDROGEN EXCHANGER"/>
    <property type="match status" value="1"/>
</dbReference>
<protein>
    <recommendedName>
        <fullName evidence="13">Sodium/hydrogen exchanger</fullName>
    </recommendedName>
</protein>
<reference evidence="17 18" key="1">
    <citation type="submission" date="2017-06" db="EMBL/GenBank/DDBJ databases">
        <title>Aedes aegypti genome working group (AGWG) sequencing and assembly.</title>
        <authorList>
            <consortium name="Aedes aegypti Genome Working Group (AGWG)"/>
            <person name="Matthews B.J."/>
        </authorList>
    </citation>
    <scope>NUCLEOTIDE SEQUENCE [LARGE SCALE GENOMIC DNA]</scope>
    <source>
        <strain evidence="17 18">LVP_AGWG</strain>
    </source>
</reference>
<dbReference type="GO" id="GO:0005886">
    <property type="term" value="C:plasma membrane"/>
    <property type="evidence" value="ECO:0007669"/>
    <property type="project" value="UniProtKB-SubCell"/>
</dbReference>
<feature type="transmembrane region" description="Helical" evidence="15">
    <location>
        <begin position="559"/>
        <end position="580"/>
    </location>
</feature>
<evidence type="ECO:0000256" key="14">
    <source>
        <dbReference type="SAM" id="MobiDB-lite"/>
    </source>
</evidence>
<keyword evidence="4 13" id="KW-0050">Antiport</keyword>
<keyword evidence="11 15" id="KW-0472">Membrane</keyword>
<keyword evidence="9" id="KW-0915">Sodium</keyword>
<dbReference type="Proteomes" id="UP000008820">
    <property type="component" value="Chromosome 2"/>
</dbReference>
<evidence type="ECO:0000256" key="2">
    <source>
        <dbReference type="ARBA" id="ARBA00004651"/>
    </source>
</evidence>
<keyword evidence="8 15" id="KW-1133">Transmembrane helix</keyword>
<dbReference type="InterPro" id="IPR004709">
    <property type="entry name" value="NaH_exchanger"/>
</dbReference>
<evidence type="ECO:0000256" key="9">
    <source>
        <dbReference type="ARBA" id="ARBA00023053"/>
    </source>
</evidence>
<dbReference type="Gene3D" id="6.10.250.1040">
    <property type="match status" value="1"/>
</dbReference>
<evidence type="ECO:0000256" key="10">
    <source>
        <dbReference type="ARBA" id="ARBA00023065"/>
    </source>
</evidence>
<dbReference type="OrthoDB" id="196264at2759"/>
<organism evidence="17 18">
    <name type="scientific">Aedes aegypti</name>
    <name type="common">Yellowfever mosquito</name>
    <name type="synonym">Culex aegypti</name>
    <dbReference type="NCBI Taxonomy" id="7159"/>
    <lineage>
        <taxon>Eukaryota</taxon>
        <taxon>Metazoa</taxon>
        <taxon>Ecdysozoa</taxon>
        <taxon>Arthropoda</taxon>
        <taxon>Hexapoda</taxon>
        <taxon>Insecta</taxon>
        <taxon>Pterygota</taxon>
        <taxon>Neoptera</taxon>
        <taxon>Endopterygota</taxon>
        <taxon>Diptera</taxon>
        <taxon>Nematocera</taxon>
        <taxon>Culicoidea</taxon>
        <taxon>Culicidae</taxon>
        <taxon>Culicinae</taxon>
        <taxon>Aedini</taxon>
        <taxon>Aedes</taxon>
        <taxon>Stegomyia</taxon>
    </lineage>
</organism>
<feature type="compositionally biased region" description="Polar residues" evidence="14">
    <location>
        <begin position="1203"/>
        <end position="1215"/>
    </location>
</feature>
<evidence type="ECO:0000313" key="18">
    <source>
        <dbReference type="Proteomes" id="UP000008820"/>
    </source>
</evidence>
<dbReference type="NCBIfam" id="TIGR00840">
    <property type="entry name" value="b_cpa1"/>
    <property type="match status" value="1"/>
</dbReference>
<feature type="transmembrane region" description="Helical" evidence="15">
    <location>
        <begin position="368"/>
        <end position="396"/>
    </location>
</feature>
<keyword evidence="3 13" id="KW-0813">Transport</keyword>
<evidence type="ECO:0000256" key="15">
    <source>
        <dbReference type="SAM" id="Phobius"/>
    </source>
</evidence>
<comment type="subcellular location">
    <subcellularLocation>
        <location evidence="2">Cell membrane</location>
        <topology evidence="2">Multi-pass membrane protein</topology>
    </subcellularLocation>
    <subcellularLocation>
        <location evidence="1">Recycling endosome membrane</location>
        <topology evidence="1">Multi-pass membrane protein</topology>
    </subcellularLocation>
</comment>
<reference evidence="17" key="2">
    <citation type="submission" date="2020-05" db="UniProtKB">
        <authorList>
            <consortium name="EnsemblMetazoa"/>
        </authorList>
    </citation>
    <scope>IDENTIFICATION</scope>
    <source>
        <strain evidence="17">LVP_AGWG</strain>
    </source>
</reference>
<evidence type="ECO:0000259" key="16">
    <source>
        <dbReference type="Pfam" id="PF00999"/>
    </source>
</evidence>
<evidence type="ECO:0000256" key="6">
    <source>
        <dbReference type="ARBA" id="ARBA00022692"/>
    </source>
</evidence>
<dbReference type="GO" id="GO:0051453">
    <property type="term" value="P:regulation of intracellular pH"/>
    <property type="evidence" value="ECO:0007669"/>
    <property type="project" value="TreeGrafter"/>
</dbReference>
<feature type="transmembrane region" description="Helical" evidence="15">
    <location>
        <begin position="660"/>
        <end position="683"/>
    </location>
</feature>
<dbReference type="EnsemblMetazoa" id="AAEL001503-RE">
    <property type="protein sequence ID" value="AAEL001503-PE"/>
    <property type="gene ID" value="AAEL001503"/>
</dbReference>
<proteinExistence type="inferred from homology"/>
<feature type="transmembrane region" description="Helical" evidence="15">
    <location>
        <begin position="340"/>
        <end position="356"/>
    </location>
</feature>
<feature type="region of interest" description="Disordered" evidence="14">
    <location>
        <begin position="883"/>
        <end position="916"/>
    </location>
</feature>
<dbReference type="InterPro" id="IPR018422">
    <property type="entry name" value="Cation/H_exchanger_CPA1"/>
</dbReference>
<feature type="compositionally biased region" description="Basic and acidic residues" evidence="14">
    <location>
        <begin position="958"/>
        <end position="974"/>
    </location>
</feature>
<gene>
    <name evidence="17" type="primary">5570922</name>
</gene>
<dbReference type="GO" id="GO:0015385">
    <property type="term" value="F:sodium:proton antiporter activity"/>
    <property type="evidence" value="ECO:0007669"/>
    <property type="project" value="InterPro"/>
</dbReference>
<feature type="region of interest" description="Disordered" evidence="14">
    <location>
        <begin position="1174"/>
        <end position="1239"/>
    </location>
</feature>
<keyword evidence="7" id="KW-0967">Endosome</keyword>
<evidence type="ECO:0000256" key="13">
    <source>
        <dbReference type="RuleBase" id="RU003722"/>
    </source>
</evidence>
<feature type="domain" description="Cation/H+ exchanger transmembrane" evidence="16">
    <location>
        <begin position="287"/>
        <end position="684"/>
    </location>
</feature>
<evidence type="ECO:0000313" key="17">
    <source>
        <dbReference type="EnsemblMetazoa" id="AAEL001503-PE"/>
    </source>
</evidence>
<keyword evidence="18" id="KW-1185">Reference proteome</keyword>
<dbReference type="Pfam" id="PF00999">
    <property type="entry name" value="Na_H_Exchanger"/>
    <property type="match status" value="1"/>
</dbReference>
<evidence type="ECO:0000256" key="7">
    <source>
        <dbReference type="ARBA" id="ARBA00022753"/>
    </source>
</evidence>
<evidence type="ECO:0000256" key="5">
    <source>
        <dbReference type="ARBA" id="ARBA00022475"/>
    </source>
</evidence>
<evidence type="ECO:0000256" key="12">
    <source>
        <dbReference type="ARBA" id="ARBA00023201"/>
    </source>
</evidence>
<evidence type="ECO:0000256" key="8">
    <source>
        <dbReference type="ARBA" id="ARBA00022989"/>
    </source>
</evidence>
<feature type="compositionally biased region" description="Acidic residues" evidence="14">
    <location>
        <begin position="1221"/>
        <end position="1232"/>
    </location>
</feature>
<dbReference type="GO" id="GO:0055038">
    <property type="term" value="C:recycling endosome membrane"/>
    <property type="evidence" value="ECO:0007669"/>
    <property type="project" value="UniProtKB-SubCell"/>
</dbReference>
<dbReference type="InterPro" id="IPR018410">
    <property type="entry name" value="Na/H_exchanger_3/5"/>
</dbReference>
<evidence type="ECO:0000256" key="3">
    <source>
        <dbReference type="ARBA" id="ARBA00022448"/>
    </source>
</evidence>
<feature type="transmembrane region" description="Helical" evidence="15">
    <location>
        <begin position="635"/>
        <end position="654"/>
    </location>
</feature>
<keyword evidence="5" id="KW-1003">Cell membrane</keyword>
<feature type="transmembrane region" description="Helical" evidence="15">
    <location>
        <begin position="592"/>
        <end position="614"/>
    </location>
</feature>
<evidence type="ECO:0000256" key="11">
    <source>
        <dbReference type="ARBA" id="ARBA00023136"/>
    </source>
</evidence>
<keyword evidence="12 13" id="KW-0739">Sodium transport</keyword>
<dbReference type="PANTHER" id="PTHR10110">
    <property type="entry name" value="SODIUM/HYDROGEN EXCHANGER"/>
    <property type="match status" value="1"/>
</dbReference>
<comment type="similarity">
    <text evidence="13">Belongs to the monovalent cation:proton antiporter 1 (CPA1) transporter (TC 2.A.36) family.</text>
</comment>
<dbReference type="GO" id="GO:0015386">
    <property type="term" value="F:potassium:proton antiporter activity"/>
    <property type="evidence" value="ECO:0007669"/>
    <property type="project" value="TreeGrafter"/>
</dbReference>
<dbReference type="AlphaFoldDB" id="A0A6I8T551"/>
<keyword evidence="6 13" id="KW-0812">Transmembrane</keyword>
<dbReference type="Gene3D" id="6.10.140.1330">
    <property type="match status" value="1"/>
</dbReference>
<keyword evidence="10 13" id="KW-0406">Ion transport</keyword>
<feature type="transmembrane region" description="Helical" evidence="15">
    <location>
        <begin position="431"/>
        <end position="455"/>
    </location>
</feature>
<dbReference type="PRINTS" id="PR01087">
    <property type="entry name" value="NAHEXCHNGR3"/>
</dbReference>
<sequence>MVAHSLQQEVNLSRRACRIPKWPLSGAQQEEENDEEVLEEQLLNGANQSPASEVAAFRLGLVHSENSPGGIDEDPLSFRNRRMHDGRMGSVVDFSCDLVARVFLLVKALVMGVLRFDLTSPKRASSSSSNSSSYGSHFSQNLVKWCTWAIVLSVVLANHGGFVLARPKNGVVTADGVDAASVASGQWELLTPQPGMHFGSVGPSESQFKRSAELASSTIVSSTVSSDGAVGGQISGSLSSVKQQDDQSHVGELGDASHGEGHEVERYPVAQVEFSRVETPFVIGVWILSASIAKIGFHMTPKLSKIFPESCLLIVVGVIIGVLLRYATNLHVSPLTPNTFFFYMLPPIILDAGYFMPNRMFFDNIGTILLMAVIGTIFNIATIGVSLWACGLTGIFGVDLPFLHVFLFSSLISAVDPVAVLAVFEEIHVNEVLYIVVFGESLLNDAVTVVMYHMFESYNEIGASNIQVVDIVSGVASFFVVALGGTIIGVIWGFLTGLVTRFTDHVRVIEPIFIFVMAYLAYLNAEIFHMSGILAITFCGITMKNYVEQNVSHKSHTTIKYALKMLSSSAETIIFMFLGVATVNNRHIWNTWFVILTIVFCSVFRIIGVLILSAMANRFRIHKLSKVDQFVMSYGGLRGAVAFALVLLVSTDHIPLQPMFVTTTIAVIYFTVFLQGITIKPLVRVLNVKRANKRKPTMNERIHERFMDHTMAGIEDIVGKTGNYNIRDKFKRFDNRFIRPYLIKNLQGPEPKILETYSKLTMRDAMDYMRRNPSTIGQMSGTESMSALFRNYTGVFGGRCGASFLATCPSFSNLENSTRNLDMQELDYNPSKKDLTDARIHHLLSVELKPYRRTRRLSYSRHAVDDRDLSTQVNYKMQMNIRRMISEKKHKRSKRGKDGKTQNHVSFPELPQNGSAKQFANDYINEVLHEDNEDEDKLPTAAGDDWDGGGLTFTAKSSLDEKSEQPKNDKRMSKDLRDLEAAENRVTTPTAIEAVLPWKRVDEDDENGAIKQNEFPSWASNKEYLAYNSPSATFLGGLTQPKQAKSVIGLFRRESSGSGGFVIGGVTDSETSTPVTATTPIGRAKKDKRSASIAGYITFPGSSDAGDDPLGVSRAVVSHANAFPVTASHRRNNRRGSLLELSGYSTSNDVDFTLVSHRRLSMKCCEAIPEENYSKSLPDRDKHGPRRGPTLIKASGTPKPARNSKSNNPQTTALLSSSSTDSEEEEEEDKDCADEQHPI</sequence>
<feature type="transmembrane region" description="Helical" evidence="15">
    <location>
        <begin position="402"/>
        <end position="424"/>
    </location>
</feature>